<evidence type="ECO:0000256" key="7">
    <source>
        <dbReference type="SAM" id="MobiDB-lite"/>
    </source>
</evidence>
<gene>
    <name evidence="10" type="ORF">AD928_04245</name>
</gene>
<feature type="transmembrane region" description="Helical" evidence="8">
    <location>
        <begin position="127"/>
        <end position="148"/>
    </location>
</feature>
<dbReference type="InterPro" id="IPR020846">
    <property type="entry name" value="MFS_dom"/>
</dbReference>
<keyword evidence="6 8" id="KW-0472">Membrane</keyword>
<dbReference type="AlphaFoldDB" id="A0A149QIB1"/>
<dbReference type="Pfam" id="PF07690">
    <property type="entry name" value="MFS_1"/>
    <property type="match status" value="1"/>
</dbReference>
<sequence length="490" mass="52648">MSYAEPMPRTTSSLPPSSPSSTSDVVQRYSPLLALIMAMATFMQNLDGAIINTSLPQMARSFGVKTLDLSLGVTAYMLASAAIAPLAAWLATKIGEKRIMWMAMLLFTLSSFLCGIAQGLTEFVCARIGQGLAGAVMMPIGTAIMLRYTPKQDLMRAQSVTVWPALTAPIIGPVLGGYITQTIGWRWNFWLNLPVGLLAVIAVLRVVPSAPREEAPPLDIRGLVLCASSLTCLLAGLQRSAETGSARLMALALILVGGVTGVLAIRHLRRHPTPILSLDVLKHDSLRYASFYPGLIFRGVFSSAPFLLPLFFQLGFGFSPARAGTWLLAYFCANLGIKPFTSAILRWGGFRNILFFNGFLVSLSLALFVFLTPQTPDILLMLALAFAGMTRSMQLTSLSTVAFADISTAERSKATSMMSILGQTGSTAGVAFTAFCLTLLESFYGHPTVGLPEIHIAFLITAVIVLIGTLGFARMPKELGHEVTGGRRSR</sequence>
<comment type="caution">
    <text evidence="10">The sequence shown here is derived from an EMBL/GenBank/DDBJ whole genome shotgun (WGS) entry which is preliminary data.</text>
</comment>
<accession>A0A149QIB1</accession>
<feature type="transmembrane region" description="Helical" evidence="8">
    <location>
        <begin position="323"/>
        <end position="341"/>
    </location>
</feature>
<feature type="transmembrane region" description="Helical" evidence="8">
    <location>
        <begin position="71"/>
        <end position="92"/>
    </location>
</feature>
<proteinExistence type="predicted"/>
<dbReference type="GO" id="GO:0022857">
    <property type="term" value="F:transmembrane transporter activity"/>
    <property type="evidence" value="ECO:0007669"/>
    <property type="project" value="InterPro"/>
</dbReference>
<keyword evidence="2" id="KW-0813">Transport</keyword>
<dbReference type="PANTHER" id="PTHR42718">
    <property type="entry name" value="MAJOR FACILITATOR SUPERFAMILY MULTIDRUG TRANSPORTER MFSC"/>
    <property type="match status" value="1"/>
</dbReference>
<dbReference type="EMBL" id="LHZA01000124">
    <property type="protein sequence ID" value="KXU96846.1"/>
    <property type="molecule type" value="Genomic_DNA"/>
</dbReference>
<evidence type="ECO:0000259" key="9">
    <source>
        <dbReference type="PROSITE" id="PS50850"/>
    </source>
</evidence>
<feature type="transmembrane region" description="Helical" evidence="8">
    <location>
        <begin position="187"/>
        <end position="206"/>
    </location>
</feature>
<keyword evidence="3" id="KW-1003">Cell membrane</keyword>
<evidence type="ECO:0000256" key="1">
    <source>
        <dbReference type="ARBA" id="ARBA00004651"/>
    </source>
</evidence>
<reference evidence="10 11" key="1">
    <citation type="submission" date="2015-06" db="EMBL/GenBank/DDBJ databases">
        <title>Improved classification and identification of acetic acid bacteria using matrix-assisted laser desorption/ionization time-of-flight mass spectrometry; Gluconobacter nephelii and Gluconobacter uchimurae are later heterotypic synonyms of Gluconobacter japonicus and Gluconobacter oxydans, respectively.</title>
        <authorList>
            <person name="Li L."/>
            <person name="Cleenwerck I."/>
            <person name="De Vuyst L."/>
            <person name="Vandamme P."/>
        </authorList>
    </citation>
    <scope>NUCLEOTIDE SEQUENCE [LARGE SCALE GENOMIC DNA]</scope>
    <source>
        <strain evidence="10 11">LMG 1625</strain>
    </source>
</reference>
<feature type="domain" description="Major facilitator superfamily (MFS) profile" evidence="9">
    <location>
        <begin position="33"/>
        <end position="480"/>
    </location>
</feature>
<dbReference type="Proteomes" id="UP000075473">
    <property type="component" value="Unassembled WGS sequence"/>
</dbReference>
<evidence type="ECO:0000313" key="10">
    <source>
        <dbReference type="EMBL" id="KXU96846.1"/>
    </source>
</evidence>
<evidence type="ECO:0000256" key="3">
    <source>
        <dbReference type="ARBA" id="ARBA00022475"/>
    </source>
</evidence>
<evidence type="ECO:0000313" key="11">
    <source>
        <dbReference type="Proteomes" id="UP000075473"/>
    </source>
</evidence>
<comment type="subcellular location">
    <subcellularLocation>
        <location evidence="1">Cell membrane</location>
        <topology evidence="1">Multi-pass membrane protein</topology>
    </subcellularLocation>
</comment>
<evidence type="ECO:0000256" key="6">
    <source>
        <dbReference type="ARBA" id="ARBA00023136"/>
    </source>
</evidence>
<keyword evidence="4 8" id="KW-0812">Transmembrane</keyword>
<evidence type="ECO:0000256" key="5">
    <source>
        <dbReference type="ARBA" id="ARBA00022989"/>
    </source>
</evidence>
<feature type="transmembrane region" description="Helical" evidence="8">
    <location>
        <begin position="289"/>
        <end position="311"/>
    </location>
</feature>
<dbReference type="GO" id="GO:0005886">
    <property type="term" value="C:plasma membrane"/>
    <property type="evidence" value="ECO:0007669"/>
    <property type="project" value="UniProtKB-SubCell"/>
</dbReference>
<keyword evidence="5 8" id="KW-1133">Transmembrane helix</keyword>
<dbReference type="PATRIC" id="fig|178900.5.peg.2841"/>
<dbReference type="Gene3D" id="1.20.1250.20">
    <property type="entry name" value="MFS general substrate transporter like domains"/>
    <property type="match status" value="1"/>
</dbReference>
<feature type="transmembrane region" description="Helical" evidence="8">
    <location>
        <begin position="249"/>
        <end position="268"/>
    </location>
</feature>
<feature type="transmembrane region" description="Helical" evidence="8">
    <location>
        <begin position="99"/>
        <end position="121"/>
    </location>
</feature>
<feature type="region of interest" description="Disordered" evidence="7">
    <location>
        <begin position="1"/>
        <end position="23"/>
    </location>
</feature>
<feature type="transmembrane region" description="Helical" evidence="8">
    <location>
        <begin position="378"/>
        <end position="404"/>
    </location>
</feature>
<organism evidence="10 11">
    <name type="scientific">Acetobacter cerevisiae</name>
    <dbReference type="NCBI Taxonomy" id="178900"/>
    <lineage>
        <taxon>Bacteria</taxon>
        <taxon>Pseudomonadati</taxon>
        <taxon>Pseudomonadota</taxon>
        <taxon>Alphaproteobacteria</taxon>
        <taxon>Acetobacterales</taxon>
        <taxon>Acetobacteraceae</taxon>
        <taxon>Acetobacter</taxon>
    </lineage>
</organism>
<feature type="transmembrane region" description="Helical" evidence="8">
    <location>
        <begin position="353"/>
        <end position="372"/>
    </location>
</feature>
<dbReference type="InterPro" id="IPR011701">
    <property type="entry name" value="MFS"/>
</dbReference>
<dbReference type="PANTHER" id="PTHR42718:SF46">
    <property type="entry name" value="BLR6921 PROTEIN"/>
    <property type="match status" value="1"/>
</dbReference>
<feature type="compositionally biased region" description="Low complexity" evidence="7">
    <location>
        <begin position="10"/>
        <end position="23"/>
    </location>
</feature>
<evidence type="ECO:0000256" key="2">
    <source>
        <dbReference type="ARBA" id="ARBA00022448"/>
    </source>
</evidence>
<dbReference type="Gene3D" id="1.20.1720.10">
    <property type="entry name" value="Multidrug resistance protein D"/>
    <property type="match status" value="1"/>
</dbReference>
<evidence type="ECO:0000256" key="4">
    <source>
        <dbReference type="ARBA" id="ARBA00022692"/>
    </source>
</evidence>
<dbReference type="SUPFAM" id="SSF103473">
    <property type="entry name" value="MFS general substrate transporter"/>
    <property type="match status" value="1"/>
</dbReference>
<dbReference type="InterPro" id="IPR036259">
    <property type="entry name" value="MFS_trans_sf"/>
</dbReference>
<feature type="transmembrane region" description="Helical" evidence="8">
    <location>
        <begin position="160"/>
        <end position="181"/>
    </location>
</feature>
<feature type="transmembrane region" description="Helical" evidence="8">
    <location>
        <begin position="425"/>
        <end position="444"/>
    </location>
</feature>
<feature type="transmembrane region" description="Helical" evidence="8">
    <location>
        <begin position="456"/>
        <end position="473"/>
    </location>
</feature>
<name>A0A149QIB1_9PROT</name>
<protein>
    <submittedName>
        <fullName evidence="10">Transporter</fullName>
    </submittedName>
</protein>
<evidence type="ECO:0000256" key="8">
    <source>
        <dbReference type="SAM" id="Phobius"/>
    </source>
</evidence>
<dbReference type="PROSITE" id="PS50850">
    <property type="entry name" value="MFS"/>
    <property type="match status" value="1"/>
</dbReference>